<dbReference type="Proteomes" id="UP000198582">
    <property type="component" value="Unassembled WGS sequence"/>
</dbReference>
<dbReference type="EMBL" id="FOEF01000027">
    <property type="protein sequence ID" value="SEP53481.1"/>
    <property type="molecule type" value="Genomic_DNA"/>
</dbReference>
<proteinExistence type="predicted"/>
<sequence>MMGDRRGMTGWVTGELPPAEVEHALYAIHFWARDTRNHRYRREQLADPDSGLLEPECSQARSMIPARCAFRDELSDELGEARDRAQDCRSCFSRATPPSPRRPLQ</sequence>
<protein>
    <submittedName>
        <fullName evidence="1">Uncharacterized protein</fullName>
    </submittedName>
</protein>
<dbReference type="STRING" id="394193.SAMN04489732_12777"/>
<evidence type="ECO:0000313" key="1">
    <source>
        <dbReference type="EMBL" id="SEP53481.1"/>
    </source>
</evidence>
<organism evidence="1 2">
    <name type="scientific">Amycolatopsis saalfeldensis</name>
    <dbReference type="NCBI Taxonomy" id="394193"/>
    <lineage>
        <taxon>Bacteria</taxon>
        <taxon>Bacillati</taxon>
        <taxon>Actinomycetota</taxon>
        <taxon>Actinomycetes</taxon>
        <taxon>Pseudonocardiales</taxon>
        <taxon>Pseudonocardiaceae</taxon>
        <taxon>Amycolatopsis</taxon>
    </lineage>
</organism>
<reference evidence="1 2" key="1">
    <citation type="submission" date="2016-10" db="EMBL/GenBank/DDBJ databases">
        <authorList>
            <person name="de Groot N.N."/>
        </authorList>
    </citation>
    <scope>NUCLEOTIDE SEQUENCE [LARGE SCALE GENOMIC DNA]</scope>
    <source>
        <strain evidence="1 2">DSM 44993</strain>
    </source>
</reference>
<dbReference type="AlphaFoldDB" id="A0A1H8YNA3"/>
<keyword evidence="2" id="KW-1185">Reference proteome</keyword>
<name>A0A1H8YNA3_9PSEU</name>
<gene>
    <name evidence="1" type="ORF">SAMN04489732_12777</name>
</gene>
<evidence type="ECO:0000313" key="2">
    <source>
        <dbReference type="Proteomes" id="UP000198582"/>
    </source>
</evidence>
<accession>A0A1H8YNA3</accession>